<dbReference type="Proteomes" id="UP001586593">
    <property type="component" value="Unassembled WGS sequence"/>
</dbReference>
<feature type="region of interest" description="Disordered" evidence="1">
    <location>
        <begin position="1"/>
        <end position="71"/>
    </location>
</feature>
<protein>
    <submittedName>
        <fullName evidence="2">Uncharacterized protein</fullName>
    </submittedName>
</protein>
<comment type="caution">
    <text evidence="2">The sequence shown here is derived from an EMBL/GenBank/DDBJ whole genome shotgun (WGS) entry which is preliminary data.</text>
</comment>
<feature type="compositionally biased region" description="Basic and acidic residues" evidence="1">
    <location>
        <begin position="15"/>
        <end position="46"/>
    </location>
</feature>
<gene>
    <name evidence="2" type="ORF">VTK73DRAFT_37</name>
</gene>
<reference evidence="2 3" key="1">
    <citation type="journal article" date="2024" name="Commun. Biol.">
        <title>Comparative genomic analysis of thermophilic fungi reveals convergent evolutionary adaptations and gene losses.</title>
        <authorList>
            <person name="Steindorff A.S."/>
            <person name="Aguilar-Pontes M.V."/>
            <person name="Robinson A.J."/>
            <person name="Andreopoulos B."/>
            <person name="LaButti K."/>
            <person name="Kuo A."/>
            <person name="Mondo S."/>
            <person name="Riley R."/>
            <person name="Otillar R."/>
            <person name="Haridas S."/>
            <person name="Lipzen A."/>
            <person name="Grimwood J."/>
            <person name="Schmutz J."/>
            <person name="Clum A."/>
            <person name="Reid I.D."/>
            <person name="Moisan M.C."/>
            <person name="Butler G."/>
            <person name="Nguyen T.T.M."/>
            <person name="Dewar K."/>
            <person name="Conant G."/>
            <person name="Drula E."/>
            <person name="Henrissat B."/>
            <person name="Hansel C."/>
            <person name="Singer S."/>
            <person name="Hutchinson M.I."/>
            <person name="de Vries R.P."/>
            <person name="Natvig D.O."/>
            <person name="Powell A.J."/>
            <person name="Tsang A."/>
            <person name="Grigoriev I.V."/>
        </authorList>
    </citation>
    <scope>NUCLEOTIDE SEQUENCE [LARGE SCALE GENOMIC DNA]</scope>
    <source>
        <strain evidence="2 3">ATCC 24622</strain>
    </source>
</reference>
<evidence type="ECO:0000256" key="1">
    <source>
        <dbReference type="SAM" id="MobiDB-lite"/>
    </source>
</evidence>
<name>A0ABR3Y8F4_9PEZI</name>
<dbReference type="EMBL" id="JAZHXJ010000001">
    <property type="protein sequence ID" value="KAL1884343.1"/>
    <property type="molecule type" value="Genomic_DNA"/>
</dbReference>
<evidence type="ECO:0000313" key="3">
    <source>
        <dbReference type="Proteomes" id="UP001586593"/>
    </source>
</evidence>
<accession>A0ABR3Y8F4</accession>
<keyword evidence="3" id="KW-1185">Reference proteome</keyword>
<sequence length="258" mass="28623">MRYSRFRAAMLGLEPQRRNRADPNKCRVSKTKKETKTKKSERDVKLELSSLAESPEHKSEPPSPRVKQEALPMKVELRRPETPGSGLVDKKQFALPSEPSPVELVSSSVSPVGVAAVPPSVPAALESFTPVSGTHPHSYSRYLTPRSDSEVLAAATSVPPFFPVSPSDIMTREYSTFDFPGLSHYGQDHHSAWHHGLAHPDPSATYRMGSPTMTYCEHQHDLSSMVTNESTVPNLLYEGDGSSLHLKHDQWNLSLMRL</sequence>
<organism evidence="2 3">
    <name type="scientific">Phialemonium thermophilum</name>
    <dbReference type="NCBI Taxonomy" id="223376"/>
    <lineage>
        <taxon>Eukaryota</taxon>
        <taxon>Fungi</taxon>
        <taxon>Dikarya</taxon>
        <taxon>Ascomycota</taxon>
        <taxon>Pezizomycotina</taxon>
        <taxon>Sordariomycetes</taxon>
        <taxon>Sordariomycetidae</taxon>
        <taxon>Cephalothecales</taxon>
        <taxon>Cephalothecaceae</taxon>
        <taxon>Phialemonium</taxon>
    </lineage>
</organism>
<proteinExistence type="predicted"/>
<evidence type="ECO:0000313" key="2">
    <source>
        <dbReference type="EMBL" id="KAL1884343.1"/>
    </source>
</evidence>